<dbReference type="Gene3D" id="3.40.30.10">
    <property type="entry name" value="Glutaredoxin"/>
    <property type="match status" value="1"/>
</dbReference>
<dbReference type="PANTHER" id="PTHR42801:SF4">
    <property type="entry name" value="AHPC_TSA FAMILY PROTEIN"/>
    <property type="match status" value="1"/>
</dbReference>
<evidence type="ECO:0000256" key="4">
    <source>
        <dbReference type="ARBA" id="ARBA00023002"/>
    </source>
</evidence>
<reference evidence="9 10" key="1">
    <citation type="submission" date="2021-01" db="EMBL/GenBank/DDBJ databases">
        <title>Genomic Encyclopedia of Type Strains, Phase IV (KMG-IV): sequencing the most valuable type-strain genomes for metagenomic binning, comparative biology and taxonomic classification.</title>
        <authorList>
            <person name="Goeker M."/>
        </authorList>
    </citation>
    <scope>NUCLEOTIDE SEQUENCE [LARGE SCALE GENOMIC DNA]</scope>
    <source>
        <strain evidence="9 10">DSM 25890</strain>
    </source>
</reference>
<keyword evidence="5" id="KW-1015">Disulfide bond</keyword>
<keyword evidence="6" id="KW-0676">Redox-active center</keyword>
<gene>
    <name evidence="9" type="ORF">JOC73_001385</name>
</gene>
<keyword evidence="2 9" id="KW-0575">Peroxidase</keyword>
<accession>A0ABS2NPI8</accession>
<dbReference type="SUPFAM" id="SSF52833">
    <property type="entry name" value="Thioredoxin-like"/>
    <property type="match status" value="1"/>
</dbReference>
<dbReference type="Proteomes" id="UP001314796">
    <property type="component" value="Unassembled WGS sequence"/>
</dbReference>
<comment type="caution">
    <text evidence="9">The sequence shown here is derived from an EMBL/GenBank/DDBJ whole genome shotgun (WGS) entry which is preliminary data.</text>
</comment>
<evidence type="ECO:0000256" key="1">
    <source>
        <dbReference type="ARBA" id="ARBA00003330"/>
    </source>
</evidence>
<comment type="function">
    <text evidence="1">Thiol-specific peroxidase that catalyzes the reduction of hydrogen peroxide and organic hydroperoxides to water and alcohols, respectively. Plays a role in cell protection against oxidative stress by detoxifying peroxides and as sensor of hydrogen peroxide-mediated signaling events.</text>
</comment>
<evidence type="ECO:0000256" key="3">
    <source>
        <dbReference type="ARBA" id="ARBA00022862"/>
    </source>
</evidence>
<dbReference type="InterPro" id="IPR050924">
    <property type="entry name" value="Peroxiredoxin_BCP/PrxQ"/>
</dbReference>
<evidence type="ECO:0000313" key="10">
    <source>
        <dbReference type="Proteomes" id="UP001314796"/>
    </source>
</evidence>
<feature type="domain" description="Alkyl hydroperoxide reductase subunit C/ Thiol specific antioxidant" evidence="8">
    <location>
        <begin position="2"/>
        <end position="64"/>
    </location>
</feature>
<proteinExistence type="predicted"/>
<dbReference type="CDD" id="cd03017">
    <property type="entry name" value="PRX_BCP"/>
    <property type="match status" value="1"/>
</dbReference>
<dbReference type="EMBL" id="JAFBEE010000007">
    <property type="protein sequence ID" value="MBM7614866.1"/>
    <property type="molecule type" value="Genomic_DNA"/>
</dbReference>
<keyword evidence="3" id="KW-0049">Antioxidant</keyword>
<dbReference type="InterPro" id="IPR036249">
    <property type="entry name" value="Thioredoxin-like_sf"/>
</dbReference>
<organism evidence="9 10">
    <name type="scientific">Alkaliphilus hydrothermalis</name>
    <dbReference type="NCBI Taxonomy" id="1482730"/>
    <lineage>
        <taxon>Bacteria</taxon>
        <taxon>Bacillati</taxon>
        <taxon>Bacillota</taxon>
        <taxon>Clostridia</taxon>
        <taxon>Peptostreptococcales</taxon>
        <taxon>Natronincolaceae</taxon>
        <taxon>Alkaliphilus</taxon>
    </lineage>
</organism>
<sequence length="89" mass="10399">MSKDSIKNHQKFKEKLNFPFDLLSDEAREIHGMYGVLKPKKMFGKEVIGTVRSTFVIDEEGILIQEFRNVKTKGHVEEVLDYLKKEDKV</sequence>
<dbReference type="GO" id="GO:0140824">
    <property type="term" value="F:thioredoxin-dependent peroxiredoxin activity"/>
    <property type="evidence" value="ECO:0007669"/>
    <property type="project" value="UniProtKB-EC"/>
</dbReference>
<evidence type="ECO:0000256" key="6">
    <source>
        <dbReference type="ARBA" id="ARBA00023284"/>
    </source>
</evidence>
<name>A0ABS2NPI8_9FIRM</name>
<dbReference type="InterPro" id="IPR000866">
    <property type="entry name" value="AhpC/TSA"/>
</dbReference>
<evidence type="ECO:0000256" key="5">
    <source>
        <dbReference type="ARBA" id="ARBA00023157"/>
    </source>
</evidence>
<dbReference type="Pfam" id="PF00578">
    <property type="entry name" value="AhpC-TSA"/>
    <property type="match status" value="1"/>
</dbReference>
<dbReference type="PANTHER" id="PTHR42801">
    <property type="entry name" value="THIOREDOXIN-DEPENDENT PEROXIDE REDUCTASE"/>
    <property type="match status" value="1"/>
</dbReference>
<evidence type="ECO:0000313" key="9">
    <source>
        <dbReference type="EMBL" id="MBM7614866.1"/>
    </source>
</evidence>
<evidence type="ECO:0000256" key="2">
    <source>
        <dbReference type="ARBA" id="ARBA00022559"/>
    </source>
</evidence>
<keyword evidence="10" id="KW-1185">Reference proteome</keyword>
<keyword evidence="4 9" id="KW-0560">Oxidoreductase</keyword>
<evidence type="ECO:0000256" key="7">
    <source>
        <dbReference type="ARBA" id="ARBA00041373"/>
    </source>
</evidence>
<evidence type="ECO:0000259" key="8">
    <source>
        <dbReference type="Pfam" id="PF00578"/>
    </source>
</evidence>
<protein>
    <recommendedName>
        <fullName evidence="7">Bacterioferritin comigratory protein</fullName>
    </recommendedName>
</protein>